<dbReference type="PROSITE" id="PS51192">
    <property type="entry name" value="HELICASE_ATP_BIND_1"/>
    <property type="match status" value="1"/>
</dbReference>
<evidence type="ECO:0000259" key="8">
    <source>
        <dbReference type="PROSITE" id="PS51192"/>
    </source>
</evidence>
<dbReference type="InterPro" id="IPR014014">
    <property type="entry name" value="RNA_helicase_DEAD_Q_motif"/>
</dbReference>
<dbReference type="PANTHER" id="PTHR47959">
    <property type="entry name" value="ATP-DEPENDENT RNA HELICASE RHLE-RELATED"/>
    <property type="match status" value="1"/>
</dbReference>
<protein>
    <recommendedName>
        <fullName evidence="1">RNA helicase</fullName>
        <ecNumber evidence="1">3.6.4.13</ecNumber>
    </recommendedName>
</protein>
<evidence type="ECO:0000256" key="5">
    <source>
        <dbReference type="ARBA" id="ARBA00022840"/>
    </source>
</evidence>
<dbReference type="EC" id="3.6.4.13" evidence="1"/>
<dbReference type="GO" id="GO:0005829">
    <property type="term" value="C:cytosol"/>
    <property type="evidence" value="ECO:0007669"/>
    <property type="project" value="TreeGrafter"/>
</dbReference>
<feature type="domain" description="Helicase ATP-binding" evidence="8">
    <location>
        <begin position="70"/>
        <end position="244"/>
    </location>
</feature>
<feature type="short sequence motif" description="Q motif" evidence="6">
    <location>
        <begin position="39"/>
        <end position="67"/>
    </location>
</feature>
<evidence type="ECO:0000256" key="6">
    <source>
        <dbReference type="PROSITE-ProRule" id="PRU00552"/>
    </source>
</evidence>
<dbReference type="GO" id="GO:0016787">
    <property type="term" value="F:hydrolase activity"/>
    <property type="evidence" value="ECO:0007669"/>
    <property type="project" value="UniProtKB-KW"/>
</dbReference>
<keyword evidence="2" id="KW-0547">Nucleotide-binding</keyword>
<evidence type="ECO:0000256" key="3">
    <source>
        <dbReference type="ARBA" id="ARBA00022801"/>
    </source>
</evidence>
<dbReference type="SMART" id="SM00490">
    <property type="entry name" value="HELICc"/>
    <property type="match status" value="1"/>
</dbReference>
<dbReference type="InterPro" id="IPR011545">
    <property type="entry name" value="DEAD/DEAH_box_helicase_dom"/>
</dbReference>
<feature type="region of interest" description="Disordered" evidence="7">
    <location>
        <begin position="580"/>
        <end position="612"/>
    </location>
</feature>
<keyword evidence="5" id="KW-0067">ATP-binding</keyword>
<evidence type="ECO:0000256" key="2">
    <source>
        <dbReference type="ARBA" id="ARBA00022741"/>
    </source>
</evidence>
<dbReference type="Pfam" id="PF00270">
    <property type="entry name" value="DEAD"/>
    <property type="match status" value="1"/>
</dbReference>
<dbReference type="CDD" id="cd18787">
    <property type="entry name" value="SF2_C_DEAD"/>
    <property type="match status" value="1"/>
</dbReference>
<evidence type="ECO:0000259" key="10">
    <source>
        <dbReference type="PROSITE" id="PS51195"/>
    </source>
</evidence>
<dbReference type="InterPro" id="IPR014001">
    <property type="entry name" value="Helicase_ATP-bd"/>
</dbReference>
<evidence type="ECO:0000259" key="9">
    <source>
        <dbReference type="PROSITE" id="PS51194"/>
    </source>
</evidence>
<evidence type="ECO:0000256" key="7">
    <source>
        <dbReference type="SAM" id="MobiDB-lite"/>
    </source>
</evidence>
<dbReference type="InterPro" id="IPR050079">
    <property type="entry name" value="DEAD_box_RNA_helicase"/>
</dbReference>
<sequence>MSEIDAEPDIDGLAHNLDSLVRTSDVITPNATASQTSLLSFSDMGLSVNVLKGLRQAGFQRPSPVQVKAIPLGRLGVDLIVQAKSGTGKTVVFSVVTLETIDVKKKGTQAIIISPTRETAFQSASVISQLGRFIDGLRVRLFVGGIPLSEDIKSVQNCHVAVGTPGRLKYLINAGHMNCEDVRLLVLDEADLLFSGGAGPDTTDTELLAGKNTFPSAINYIWWALPESKQVLALSATYSEHLVEHHLPRYLRSPALVRLSANDPSLLGVRQFFHKVPSKSTSPAALFKAKIKELLRILKDVDFRQCLVFSNFHNSAEQLCETLRNLGWPIAYISSGLDQKERFRAFNSLRAFQCRILVSTDLTSRGVDAENVNLVIHLEVPWNRDIYLHRIGRAGRFGSYGASILLVSDASNEMSLLSRVEDPNSTPILLLPDPIPADLTTSECQIDVSSLVSVTELPTTAQRHSHNQEVFKKVDRPSKKSVVSIRPSSGKKTVLTSACSAKELNLEGNLKSYVEAIKMRPSISAYLTMDEEARQSVPPSQSCLPKFSVEVEHAVLHQLSEFLRQPLFTRHKATKELLEAAGKEEELEQPLEISESRESVEHDRSSSPYRPVVANAPQTRTLTHRQMALWNEYCRLVGWKDYFYQAWWNVSREYEAALAEYKAAVQLNSGDAAKTLF</sequence>
<reference evidence="11" key="1">
    <citation type="submission" date="2019-11" db="UniProtKB">
        <authorList>
            <consortium name="WormBaseParasite"/>
        </authorList>
    </citation>
    <scope>IDENTIFICATION</scope>
</reference>
<dbReference type="SUPFAM" id="SSF52540">
    <property type="entry name" value="P-loop containing nucleoside triphosphate hydrolases"/>
    <property type="match status" value="1"/>
</dbReference>
<dbReference type="Gene3D" id="3.40.50.300">
    <property type="entry name" value="P-loop containing nucleotide triphosphate hydrolases"/>
    <property type="match status" value="2"/>
</dbReference>
<proteinExistence type="predicted"/>
<dbReference type="Pfam" id="PF00271">
    <property type="entry name" value="Helicase_C"/>
    <property type="match status" value="1"/>
</dbReference>
<dbReference type="PROSITE" id="PS51195">
    <property type="entry name" value="Q_MOTIF"/>
    <property type="match status" value="1"/>
</dbReference>
<dbReference type="GO" id="GO:0003676">
    <property type="term" value="F:nucleic acid binding"/>
    <property type="evidence" value="ECO:0007669"/>
    <property type="project" value="InterPro"/>
</dbReference>
<feature type="compositionally biased region" description="Basic and acidic residues" evidence="7">
    <location>
        <begin position="594"/>
        <end position="605"/>
    </location>
</feature>
<evidence type="ECO:0000256" key="4">
    <source>
        <dbReference type="ARBA" id="ARBA00022806"/>
    </source>
</evidence>
<evidence type="ECO:0000313" key="11">
    <source>
        <dbReference type="WBParaSite" id="MCU_008267-RB"/>
    </source>
</evidence>
<name>A0A5K3FHS5_MESCO</name>
<dbReference type="AlphaFoldDB" id="A0A5K3FHS5"/>
<dbReference type="GO" id="GO:0005524">
    <property type="term" value="F:ATP binding"/>
    <property type="evidence" value="ECO:0007669"/>
    <property type="project" value="UniProtKB-KW"/>
</dbReference>
<dbReference type="PANTHER" id="PTHR47959:SF1">
    <property type="entry name" value="ATP-DEPENDENT RNA HELICASE DBPA"/>
    <property type="match status" value="1"/>
</dbReference>
<keyword evidence="4" id="KW-0347">Helicase</keyword>
<feature type="domain" description="DEAD-box RNA helicase Q" evidence="10">
    <location>
        <begin position="39"/>
        <end position="67"/>
    </location>
</feature>
<dbReference type="InterPro" id="IPR027417">
    <property type="entry name" value="P-loop_NTPase"/>
</dbReference>
<dbReference type="SMART" id="SM00487">
    <property type="entry name" value="DEXDc"/>
    <property type="match status" value="1"/>
</dbReference>
<accession>A0A5K3FHS5</accession>
<dbReference type="GO" id="GO:0003724">
    <property type="term" value="F:RNA helicase activity"/>
    <property type="evidence" value="ECO:0007669"/>
    <property type="project" value="UniProtKB-EC"/>
</dbReference>
<organism evidence="11">
    <name type="scientific">Mesocestoides corti</name>
    <name type="common">Flatworm</name>
    <dbReference type="NCBI Taxonomy" id="53468"/>
    <lineage>
        <taxon>Eukaryota</taxon>
        <taxon>Metazoa</taxon>
        <taxon>Spiralia</taxon>
        <taxon>Lophotrochozoa</taxon>
        <taxon>Platyhelminthes</taxon>
        <taxon>Cestoda</taxon>
        <taxon>Eucestoda</taxon>
        <taxon>Cyclophyllidea</taxon>
        <taxon>Mesocestoididae</taxon>
        <taxon>Mesocestoides</taxon>
    </lineage>
</organism>
<dbReference type="PROSITE" id="PS51194">
    <property type="entry name" value="HELICASE_CTER"/>
    <property type="match status" value="1"/>
</dbReference>
<keyword evidence="3" id="KW-0378">Hydrolase</keyword>
<feature type="domain" description="Helicase C-terminal" evidence="9">
    <location>
        <begin position="290"/>
        <end position="443"/>
    </location>
</feature>
<dbReference type="WBParaSite" id="MCU_008267-RB">
    <property type="protein sequence ID" value="MCU_008267-RB"/>
    <property type="gene ID" value="MCU_008267"/>
</dbReference>
<evidence type="ECO:0000256" key="1">
    <source>
        <dbReference type="ARBA" id="ARBA00012552"/>
    </source>
</evidence>
<dbReference type="InterPro" id="IPR001650">
    <property type="entry name" value="Helicase_C-like"/>
</dbReference>